<evidence type="ECO:0000256" key="1">
    <source>
        <dbReference type="SAM" id="MobiDB-lite"/>
    </source>
</evidence>
<keyword evidence="4" id="KW-1185">Reference proteome</keyword>
<organism evidence="3 4">
    <name type="scientific">Salvia divinorum</name>
    <name type="common">Maria pastora</name>
    <name type="synonym">Diviner's sage</name>
    <dbReference type="NCBI Taxonomy" id="28513"/>
    <lineage>
        <taxon>Eukaryota</taxon>
        <taxon>Viridiplantae</taxon>
        <taxon>Streptophyta</taxon>
        <taxon>Embryophyta</taxon>
        <taxon>Tracheophyta</taxon>
        <taxon>Spermatophyta</taxon>
        <taxon>Magnoliopsida</taxon>
        <taxon>eudicotyledons</taxon>
        <taxon>Gunneridae</taxon>
        <taxon>Pentapetalae</taxon>
        <taxon>asterids</taxon>
        <taxon>lamiids</taxon>
        <taxon>Lamiales</taxon>
        <taxon>Lamiaceae</taxon>
        <taxon>Nepetoideae</taxon>
        <taxon>Mentheae</taxon>
        <taxon>Salviinae</taxon>
        <taxon>Salvia</taxon>
        <taxon>Salvia subgen. Calosphace</taxon>
    </lineage>
</organism>
<dbReference type="SMART" id="SM00256">
    <property type="entry name" value="FBOX"/>
    <property type="match status" value="1"/>
</dbReference>
<proteinExistence type="predicted"/>
<gene>
    <name evidence="3" type="ORF">AAHA92_23450</name>
</gene>
<dbReference type="PANTHER" id="PTHR47750:SF7">
    <property type="entry name" value="F-BOX PROTEIN"/>
    <property type="match status" value="1"/>
</dbReference>
<dbReference type="EMBL" id="JBEAFC010000008">
    <property type="protein sequence ID" value="KAL1546916.1"/>
    <property type="molecule type" value="Genomic_DNA"/>
</dbReference>
<feature type="compositionally biased region" description="Basic and acidic residues" evidence="1">
    <location>
        <begin position="24"/>
        <end position="44"/>
    </location>
</feature>
<feature type="compositionally biased region" description="Low complexity" evidence="1">
    <location>
        <begin position="12"/>
        <end position="23"/>
    </location>
</feature>
<accession>A0ABD1GS03</accession>
<dbReference type="InterPro" id="IPR001810">
    <property type="entry name" value="F-box_dom"/>
</dbReference>
<reference evidence="3 4" key="1">
    <citation type="submission" date="2024-06" db="EMBL/GenBank/DDBJ databases">
        <title>A chromosome level genome sequence of Diviner's sage (Salvia divinorum).</title>
        <authorList>
            <person name="Ford S.A."/>
            <person name="Ro D.-K."/>
            <person name="Ness R.W."/>
            <person name="Phillips M.A."/>
        </authorList>
    </citation>
    <scope>NUCLEOTIDE SEQUENCE [LARGE SCALE GENOMIC DNA]</scope>
    <source>
        <strain evidence="3">SAF-2024a</strain>
        <tissue evidence="3">Leaf</tissue>
    </source>
</reference>
<protein>
    <submittedName>
        <fullName evidence="3">F-box protein GID2</fullName>
    </submittedName>
</protein>
<dbReference type="Proteomes" id="UP001567538">
    <property type="component" value="Unassembled WGS sequence"/>
</dbReference>
<name>A0ABD1GS03_SALDI</name>
<dbReference type="Gene3D" id="1.20.1280.50">
    <property type="match status" value="1"/>
</dbReference>
<comment type="caution">
    <text evidence="3">The sequence shown here is derived from an EMBL/GenBank/DDBJ whole genome shotgun (WGS) entry which is preliminary data.</text>
</comment>
<dbReference type="AlphaFoldDB" id="A0ABD1GS03"/>
<evidence type="ECO:0000313" key="3">
    <source>
        <dbReference type="EMBL" id="KAL1546916.1"/>
    </source>
</evidence>
<dbReference type="InterPro" id="IPR044184">
    <property type="entry name" value="SNE/GID2"/>
</dbReference>
<dbReference type="InterPro" id="IPR036047">
    <property type="entry name" value="F-box-like_dom_sf"/>
</dbReference>
<dbReference type="Pfam" id="PF12937">
    <property type="entry name" value="F-box-like"/>
    <property type="match status" value="1"/>
</dbReference>
<feature type="domain" description="F-box" evidence="2">
    <location>
        <begin position="50"/>
        <end position="91"/>
    </location>
</feature>
<feature type="region of interest" description="Disordered" evidence="1">
    <location>
        <begin position="1"/>
        <end position="44"/>
    </location>
</feature>
<dbReference type="PANTHER" id="PTHR47750">
    <property type="entry name" value="F-BOX PROTEIN SNE"/>
    <property type="match status" value="1"/>
</dbReference>
<evidence type="ECO:0000259" key="2">
    <source>
        <dbReference type="SMART" id="SM00256"/>
    </source>
</evidence>
<sequence>MKRPLADEDSDSTATGSGESAAAGDKEANKKIKQSGEEEEMSKEAEAVLLDENLLYEVLRRVDDGPTLAKAASVSRQWRQTAHDERIWELICTRHYHRSPTQLRAVVSALGGFRRLYSSHLWPLLKPASSSSSPAPPPAASSSWPGLPPAPAPPPGPARSKARWGKDEVNLSLSLLSIKYFEKMSFNHRSK</sequence>
<evidence type="ECO:0000313" key="4">
    <source>
        <dbReference type="Proteomes" id="UP001567538"/>
    </source>
</evidence>
<dbReference type="SUPFAM" id="SSF81383">
    <property type="entry name" value="F-box domain"/>
    <property type="match status" value="1"/>
</dbReference>
<feature type="compositionally biased region" description="Pro residues" evidence="1">
    <location>
        <begin position="146"/>
        <end position="157"/>
    </location>
</feature>
<feature type="region of interest" description="Disordered" evidence="1">
    <location>
        <begin position="127"/>
        <end position="163"/>
    </location>
</feature>